<dbReference type="Pfam" id="PF06249">
    <property type="entry name" value="EutQ"/>
    <property type="match status" value="1"/>
</dbReference>
<evidence type="ECO:0000313" key="2">
    <source>
        <dbReference type="EMBL" id="KGM06706.1"/>
    </source>
</evidence>
<comment type="caution">
    <text evidence="2">The sequence shown here is derived from an EMBL/GenBank/DDBJ whole genome shotgun (WGS) entry which is preliminary data.</text>
</comment>
<dbReference type="Gene3D" id="2.60.120.10">
    <property type="entry name" value="Jelly Rolls"/>
    <property type="match status" value="1"/>
</dbReference>
<keyword evidence="1" id="KW-0732">Signal</keyword>
<dbReference type="AlphaFoldDB" id="A0A0A0BFK4"/>
<feature type="chain" id="PRO_5001959252" evidence="1">
    <location>
        <begin position="25"/>
        <end position="146"/>
    </location>
</feature>
<dbReference type="SUPFAM" id="SSF51182">
    <property type="entry name" value="RmlC-like cupins"/>
    <property type="match status" value="1"/>
</dbReference>
<gene>
    <name evidence="2" type="ORF">LP43_1930</name>
</gene>
<evidence type="ECO:0000256" key="1">
    <source>
        <dbReference type="SAM" id="SignalP"/>
    </source>
</evidence>
<dbReference type="InterPro" id="IPR010424">
    <property type="entry name" value="EutQ"/>
</dbReference>
<evidence type="ECO:0000313" key="3">
    <source>
        <dbReference type="Proteomes" id="UP000029999"/>
    </source>
</evidence>
<dbReference type="PANTHER" id="PTHR36169:SF1">
    <property type="entry name" value="ACETATE KINASE EUTQ"/>
    <property type="match status" value="1"/>
</dbReference>
<proteinExistence type="predicted"/>
<feature type="signal peptide" evidence="1">
    <location>
        <begin position="1"/>
        <end position="24"/>
    </location>
</feature>
<reference evidence="2 3" key="1">
    <citation type="submission" date="2014-09" db="EMBL/GenBank/DDBJ databases">
        <authorList>
            <person name="Grob C."/>
            <person name="Taubert M."/>
            <person name="Howat A.M."/>
            <person name="Burns O.J."/>
            <person name="Dixon J.L."/>
            <person name="Chen Y."/>
            <person name="Murrell J.C."/>
        </authorList>
    </citation>
    <scope>NUCLEOTIDE SEQUENCE [LARGE SCALE GENOMIC DNA]</scope>
    <source>
        <strain evidence="2">L4</strain>
    </source>
</reference>
<dbReference type="CDD" id="cd02228">
    <property type="entry name" value="cupin_EutQ"/>
    <property type="match status" value="1"/>
</dbReference>
<dbReference type="EMBL" id="JRQD01000004">
    <property type="protein sequence ID" value="KGM06706.1"/>
    <property type="molecule type" value="Genomic_DNA"/>
</dbReference>
<protein>
    <submittedName>
        <fullName evidence="2">Putative ethanolamine utilization protein EutQ</fullName>
    </submittedName>
</protein>
<dbReference type="PANTHER" id="PTHR36169">
    <property type="entry name" value="ETHANOLAMINE UTILIZATION PROTEIN EUTQ"/>
    <property type="match status" value="1"/>
</dbReference>
<dbReference type="RefSeq" id="WP_052094116.1">
    <property type="nucleotide sequence ID" value="NZ_JADFAB010000002.1"/>
</dbReference>
<dbReference type="STRING" id="392484.LP43_1930"/>
<dbReference type="InterPro" id="IPR011051">
    <property type="entry name" value="RmlC_Cupin_sf"/>
</dbReference>
<organism evidence="2 3">
    <name type="scientific">Methylophaga thiooxydans</name>
    <dbReference type="NCBI Taxonomy" id="392484"/>
    <lineage>
        <taxon>Bacteria</taxon>
        <taxon>Pseudomonadati</taxon>
        <taxon>Pseudomonadota</taxon>
        <taxon>Gammaproteobacteria</taxon>
        <taxon>Thiotrichales</taxon>
        <taxon>Piscirickettsiaceae</taxon>
        <taxon>Methylophaga</taxon>
    </lineage>
</organism>
<name>A0A0A0BFK4_9GAMM</name>
<dbReference type="InterPro" id="IPR014710">
    <property type="entry name" value="RmlC-like_jellyroll"/>
</dbReference>
<dbReference type="Proteomes" id="UP000029999">
    <property type="component" value="Unassembled WGS sequence"/>
</dbReference>
<accession>A0A0A0BFK4</accession>
<sequence length="146" mass="15847">MKTFQVVTAAIFAATVTATTLVMAHGVEVPVGSKNLKYFEDAQSMPIASMNEPGVNAYFEDIVGSGDPKAPISCGLFKIEKGNPLVYTYDYDDHKIVLEGHIYFSDGEQKVKGEKGDVLFFPKGSTITFSTDDSGLAYACGQRKLF</sequence>